<reference evidence="2 3" key="1">
    <citation type="submission" date="2023-08" db="EMBL/GenBank/DDBJ databases">
        <title>Implementing the SeqCode for naming new Mesorhizobium species isolated from Vachellia karroo root nodules.</title>
        <authorList>
            <person name="Van Lill M."/>
        </authorList>
    </citation>
    <scope>NUCLEOTIDE SEQUENCE [LARGE SCALE GENOMIC DNA]</scope>
    <source>
        <strain evidence="2 3">VK24D</strain>
    </source>
</reference>
<organism evidence="2 3">
    <name type="scientific">Mesorhizobium album</name>
    <dbReference type="NCBI Taxonomy" id="3072314"/>
    <lineage>
        <taxon>Bacteria</taxon>
        <taxon>Pseudomonadati</taxon>
        <taxon>Pseudomonadota</taxon>
        <taxon>Alphaproteobacteria</taxon>
        <taxon>Hyphomicrobiales</taxon>
        <taxon>Phyllobacteriaceae</taxon>
        <taxon>Mesorhizobium</taxon>
    </lineage>
</organism>
<keyword evidence="1" id="KW-1133">Transmembrane helix</keyword>
<dbReference type="RefSeq" id="WP_320289032.1">
    <property type="nucleotide sequence ID" value="NZ_JAVIIW010000023.1"/>
</dbReference>
<dbReference type="EMBL" id="JAVIIW010000023">
    <property type="protein sequence ID" value="MDX8480726.1"/>
    <property type="molecule type" value="Genomic_DNA"/>
</dbReference>
<evidence type="ECO:0000313" key="3">
    <source>
        <dbReference type="Proteomes" id="UP001287059"/>
    </source>
</evidence>
<gene>
    <name evidence="2" type="ORF">RFN28_19965</name>
</gene>
<keyword evidence="3" id="KW-1185">Reference proteome</keyword>
<feature type="transmembrane region" description="Helical" evidence="1">
    <location>
        <begin position="27"/>
        <end position="49"/>
    </location>
</feature>
<keyword evidence="1" id="KW-0472">Membrane</keyword>
<name>A0ABU4Y1Z9_9HYPH</name>
<evidence type="ECO:0000256" key="1">
    <source>
        <dbReference type="SAM" id="Phobius"/>
    </source>
</evidence>
<keyword evidence="1" id="KW-0812">Transmembrane</keyword>
<protein>
    <submittedName>
        <fullName evidence="2">Uncharacterized protein</fullName>
    </submittedName>
</protein>
<sequence>MLGHAQRVRKGKGVMEYAVCYDHSGTALAWSIFLDITAFFLIMAAFAAARLIAISRADSVEPLQIA</sequence>
<comment type="caution">
    <text evidence="2">The sequence shown here is derived from an EMBL/GenBank/DDBJ whole genome shotgun (WGS) entry which is preliminary data.</text>
</comment>
<proteinExistence type="predicted"/>
<accession>A0ABU4Y1Z9</accession>
<dbReference type="Proteomes" id="UP001287059">
    <property type="component" value="Unassembled WGS sequence"/>
</dbReference>
<evidence type="ECO:0000313" key="2">
    <source>
        <dbReference type="EMBL" id="MDX8480726.1"/>
    </source>
</evidence>